<evidence type="ECO:0000256" key="1">
    <source>
        <dbReference type="SAM" id="MobiDB-lite"/>
    </source>
</evidence>
<dbReference type="PANTHER" id="PTHR38248:SF2">
    <property type="entry name" value="FUNK1 11"/>
    <property type="match status" value="1"/>
</dbReference>
<organism evidence="3 4">
    <name type="scientific">Favolaschia claudopus</name>
    <dbReference type="NCBI Taxonomy" id="2862362"/>
    <lineage>
        <taxon>Eukaryota</taxon>
        <taxon>Fungi</taxon>
        <taxon>Dikarya</taxon>
        <taxon>Basidiomycota</taxon>
        <taxon>Agaricomycotina</taxon>
        <taxon>Agaricomycetes</taxon>
        <taxon>Agaricomycetidae</taxon>
        <taxon>Agaricales</taxon>
        <taxon>Marasmiineae</taxon>
        <taxon>Mycenaceae</taxon>
        <taxon>Favolaschia</taxon>
    </lineage>
</organism>
<evidence type="ECO:0000313" key="4">
    <source>
        <dbReference type="Proteomes" id="UP001362999"/>
    </source>
</evidence>
<proteinExistence type="predicted"/>
<dbReference type="Pfam" id="PF17667">
    <property type="entry name" value="Pkinase_fungal"/>
    <property type="match status" value="1"/>
</dbReference>
<dbReference type="PROSITE" id="PS00109">
    <property type="entry name" value="PROTEIN_KINASE_TYR"/>
    <property type="match status" value="1"/>
</dbReference>
<dbReference type="GO" id="GO:0004672">
    <property type="term" value="F:protein kinase activity"/>
    <property type="evidence" value="ECO:0007669"/>
    <property type="project" value="InterPro"/>
</dbReference>
<keyword evidence="4" id="KW-1185">Reference proteome</keyword>
<dbReference type="InterPro" id="IPR008266">
    <property type="entry name" value="Tyr_kinase_AS"/>
</dbReference>
<dbReference type="PANTHER" id="PTHR38248">
    <property type="entry name" value="FUNK1 6"/>
    <property type="match status" value="1"/>
</dbReference>
<protein>
    <recommendedName>
        <fullName evidence="2">Fungal-type protein kinase domain-containing protein</fullName>
    </recommendedName>
</protein>
<dbReference type="InterPro" id="IPR040976">
    <property type="entry name" value="Pkinase_fungal"/>
</dbReference>
<feature type="region of interest" description="Disordered" evidence="1">
    <location>
        <begin position="506"/>
        <end position="591"/>
    </location>
</feature>
<dbReference type="Gene3D" id="1.10.510.10">
    <property type="entry name" value="Transferase(Phosphotransferase) domain 1"/>
    <property type="match status" value="1"/>
</dbReference>
<feature type="domain" description="Fungal-type protein kinase" evidence="2">
    <location>
        <begin position="144"/>
        <end position="629"/>
    </location>
</feature>
<feature type="region of interest" description="Disordered" evidence="1">
    <location>
        <begin position="726"/>
        <end position="874"/>
    </location>
</feature>
<feature type="compositionally biased region" description="Low complexity" evidence="1">
    <location>
        <begin position="744"/>
        <end position="758"/>
    </location>
</feature>
<dbReference type="InterPro" id="IPR011009">
    <property type="entry name" value="Kinase-like_dom_sf"/>
</dbReference>
<dbReference type="AlphaFoldDB" id="A0AAW0D9K9"/>
<dbReference type="SUPFAM" id="SSF56112">
    <property type="entry name" value="Protein kinase-like (PK-like)"/>
    <property type="match status" value="1"/>
</dbReference>
<gene>
    <name evidence="3" type="ORF">R3P38DRAFT_2687207</name>
</gene>
<dbReference type="Proteomes" id="UP001362999">
    <property type="component" value="Unassembled WGS sequence"/>
</dbReference>
<comment type="caution">
    <text evidence="3">The sequence shown here is derived from an EMBL/GenBank/DDBJ whole genome shotgun (WGS) entry which is preliminary data.</text>
</comment>
<reference evidence="3 4" key="1">
    <citation type="journal article" date="2024" name="J Genomics">
        <title>Draft genome sequencing and assembly of Favolaschia claudopus CIRM-BRFM 2984 isolated from oak limbs.</title>
        <authorList>
            <person name="Navarro D."/>
            <person name="Drula E."/>
            <person name="Chaduli D."/>
            <person name="Cazenave R."/>
            <person name="Ahrendt S."/>
            <person name="Wang J."/>
            <person name="Lipzen A."/>
            <person name="Daum C."/>
            <person name="Barry K."/>
            <person name="Grigoriev I.V."/>
            <person name="Favel A."/>
            <person name="Rosso M.N."/>
            <person name="Martin F."/>
        </authorList>
    </citation>
    <scope>NUCLEOTIDE SEQUENCE [LARGE SCALE GENOMIC DNA]</scope>
    <source>
        <strain evidence="3 4">CIRM-BRFM 2984</strain>
    </source>
</reference>
<sequence length="874" mass="96374">MEGKFIKLVPAKQLVDMLPKTAGEAKFISNLMNKCRSWYRTAEKQLDAANKAKNEDETSKPLIAYLEKIFEGFPNESRPCVADTHRTVFASIIPEEHKTMPDASNGRPGASIAAIKKGWPNVGLVIEFKLKTDFFDKDGKIKQGAEARRAARQLGKSARSLLAIHGGCHVYVIAVFEGRKTRIFRFDRGGFIATHVFDWLADQKLIPTFFYRLYNAEPGQMHGDDDTISVLSDEVKQKLFDRLQETEHYKAAVVNCLSFGTPLAAADGLFGRATNVYRVVLEEDLENAEKPLSFLALKDSWRQACRRPELDFYDAIEHYCLNAEPPVDMEGMARCCGSVDLAEPSSDLIPDWDLNDPDWDSDLHCTVFLGRTRFNRHHMRTLLTPVGAPLKSFKSQEDLCRALYSVVLHLEIAYKAGVLHRDVSEGNVLLQETSLDKGFLLDWDYAEFTPEGLEKFHAAFENRAKESDNYQNVRKSLKDVTGTEPFMAIEILKASATQALAKLNTEDDNDDDADANDADANDADAGDNANDADASDAEDNDNDANDADENENDADKNNVDETSQGGVDGEAENSKMGDAAGDDSEGTFVGDGMQGVQQVATVEMEGASTALTHGLHHDLESVYWLLIWMILRHTQHGHRAGALACYNLFSKGLEAKVTWLQDVQFWNRAPLFMLVEGLRVQVGEQYPMARLFNPTPPKYMTHKDVGDMFKYCLALAWGPAKPAEEYHTPSIESKKNEADKAKQTKMAAKAKQSLLKQATANSLGSKAKSAATRQSKAESAASAGSKRGRADDDQSPPAEPAAAGSGSRQSKKARTSQVEVDDGEKMEVDSVPGRVLRSNTKKKLMDAQGKQQADAQAAPVAGGSSNRKKNNKRG</sequence>
<feature type="compositionally biased region" description="Acidic residues" evidence="1">
    <location>
        <begin position="506"/>
        <end position="525"/>
    </location>
</feature>
<name>A0AAW0D9K9_9AGAR</name>
<feature type="compositionally biased region" description="Basic and acidic residues" evidence="1">
    <location>
        <begin position="726"/>
        <end position="742"/>
    </location>
</feature>
<accession>A0AAW0D9K9</accession>
<feature type="compositionally biased region" description="Low complexity" evidence="1">
    <location>
        <begin position="846"/>
        <end position="858"/>
    </location>
</feature>
<evidence type="ECO:0000313" key="3">
    <source>
        <dbReference type="EMBL" id="KAK7048052.1"/>
    </source>
</evidence>
<dbReference type="EMBL" id="JAWWNJ010000009">
    <property type="protein sequence ID" value="KAK7048052.1"/>
    <property type="molecule type" value="Genomic_DNA"/>
</dbReference>
<evidence type="ECO:0000259" key="2">
    <source>
        <dbReference type="Pfam" id="PF17667"/>
    </source>
</evidence>
<feature type="compositionally biased region" description="Acidic residues" evidence="1">
    <location>
        <begin position="533"/>
        <end position="552"/>
    </location>
</feature>